<comment type="caution">
    <text evidence="1">The sequence shown here is derived from an EMBL/GenBank/DDBJ whole genome shotgun (WGS) entry which is preliminary data.</text>
</comment>
<dbReference type="PROSITE" id="PS51257">
    <property type="entry name" value="PROKAR_LIPOPROTEIN"/>
    <property type="match status" value="1"/>
</dbReference>
<protein>
    <submittedName>
        <fullName evidence="1">Uncharacterized protein</fullName>
    </submittedName>
</protein>
<dbReference type="AlphaFoldDB" id="A0A1V4QF76"/>
<evidence type="ECO:0000313" key="1">
    <source>
        <dbReference type="EMBL" id="OPX18010.1"/>
    </source>
</evidence>
<accession>A0A1V4QF76</accession>
<proteinExistence type="predicted"/>
<gene>
    <name evidence="1" type="ORF">BXT86_03455</name>
</gene>
<sequence length="149" mass="17105">MKYGYKLFFVIMTLLLVLGCEQRGGTNPGIQTKGVRDLSKPSSRLVGHWRNDAGDNLYYDMVNPETQVGSFYIVRPDSSVAKHRYKILSEIPKGERIIVLILFNDGTRRKEIYYINRDGLSMKTETRISDIFISGECKYIDNKTAPEKM</sequence>
<reference evidence="2" key="1">
    <citation type="submission" date="2017-01" db="EMBL/GenBank/DDBJ databases">
        <title>Novel pathways for hydrocarbon cycling and metabolic interdependencies in hydrothermal sediment communities.</title>
        <authorList>
            <person name="Dombrowski N."/>
            <person name="Seitz K."/>
            <person name="Teske A."/>
            <person name="Baker B."/>
        </authorList>
    </citation>
    <scope>NUCLEOTIDE SEQUENCE [LARGE SCALE GENOMIC DNA]</scope>
</reference>
<name>A0A1V4QF76_UNCW3</name>
<dbReference type="Proteomes" id="UP000191663">
    <property type="component" value="Unassembled WGS sequence"/>
</dbReference>
<evidence type="ECO:0000313" key="2">
    <source>
        <dbReference type="Proteomes" id="UP000191663"/>
    </source>
</evidence>
<organism evidence="1 2">
    <name type="scientific">candidate division WOR-3 bacterium 4484_100</name>
    <dbReference type="NCBI Taxonomy" id="1936077"/>
    <lineage>
        <taxon>Bacteria</taxon>
        <taxon>Bacteria division WOR-3</taxon>
    </lineage>
</organism>
<dbReference type="EMBL" id="MUKB01000050">
    <property type="protein sequence ID" value="OPX18010.1"/>
    <property type="molecule type" value="Genomic_DNA"/>
</dbReference>